<dbReference type="EMBL" id="SNXY01000007">
    <property type="protein sequence ID" value="TDP85243.1"/>
    <property type="molecule type" value="Genomic_DNA"/>
</dbReference>
<dbReference type="OrthoDB" id="9806367at2"/>
<reference evidence="1 2" key="1">
    <citation type="submission" date="2019-03" db="EMBL/GenBank/DDBJ databases">
        <title>Genomic Encyclopedia of Type Strains, Phase IV (KMG-IV): sequencing the most valuable type-strain genomes for metagenomic binning, comparative biology and taxonomic classification.</title>
        <authorList>
            <person name="Goeker M."/>
        </authorList>
    </citation>
    <scope>NUCLEOTIDE SEQUENCE [LARGE SCALE GENOMIC DNA]</scope>
    <source>
        <strain evidence="1 2">DSM 102969</strain>
    </source>
</reference>
<name>A0A4R6RFZ8_9HYPH</name>
<sequence>MSMLKLAALDTEDLAVVAAHVQDAVLKVGDIEWRPREKRLVVQLNRFVWEAADRKGRGFERRRAALHFSRVEAVQASRIRRDAPDAVLNLLTVRFEAGEAPAGHVYLDFSGGASLRLSVECIEAGLADLGAAWATENRPLHEV</sequence>
<proteinExistence type="predicted"/>
<dbReference type="RefSeq" id="WP_126541105.1">
    <property type="nucleotide sequence ID" value="NZ_BSPM01000004.1"/>
</dbReference>
<keyword evidence="2" id="KW-1185">Reference proteome</keyword>
<dbReference type="Proteomes" id="UP000294547">
    <property type="component" value="Unassembled WGS sequence"/>
</dbReference>
<evidence type="ECO:0000313" key="2">
    <source>
        <dbReference type="Proteomes" id="UP000294547"/>
    </source>
</evidence>
<organism evidence="1 2">
    <name type="scientific">Oharaeibacter diazotrophicus</name>
    <dbReference type="NCBI Taxonomy" id="1920512"/>
    <lineage>
        <taxon>Bacteria</taxon>
        <taxon>Pseudomonadati</taxon>
        <taxon>Pseudomonadota</taxon>
        <taxon>Alphaproteobacteria</taxon>
        <taxon>Hyphomicrobiales</taxon>
        <taxon>Pleomorphomonadaceae</taxon>
        <taxon>Oharaeibacter</taxon>
    </lineage>
</organism>
<accession>A0A4R6RFZ8</accession>
<evidence type="ECO:0000313" key="1">
    <source>
        <dbReference type="EMBL" id="TDP85243.1"/>
    </source>
</evidence>
<comment type="caution">
    <text evidence="1">The sequence shown here is derived from an EMBL/GenBank/DDBJ whole genome shotgun (WGS) entry which is preliminary data.</text>
</comment>
<dbReference type="InterPro" id="IPR021335">
    <property type="entry name" value="DUF2948"/>
</dbReference>
<gene>
    <name evidence="1" type="ORF">EDD54_2092</name>
</gene>
<dbReference type="Pfam" id="PF11164">
    <property type="entry name" value="DUF2948"/>
    <property type="match status" value="1"/>
</dbReference>
<protein>
    <submittedName>
        <fullName evidence="1">DUF2948 family protein</fullName>
    </submittedName>
</protein>
<dbReference type="AlphaFoldDB" id="A0A4R6RFZ8"/>